<keyword evidence="3" id="KW-1185">Reference proteome</keyword>
<gene>
    <name evidence="2" type="primary">thpR</name>
    <name evidence="2" type="ORF">FJR03_10200</name>
</gene>
<organism evidence="2 3">
    <name type="scientific">Sulfurimonas marina</name>
    <dbReference type="NCBI Taxonomy" id="2590551"/>
    <lineage>
        <taxon>Bacteria</taxon>
        <taxon>Pseudomonadati</taxon>
        <taxon>Campylobacterota</taxon>
        <taxon>Epsilonproteobacteria</taxon>
        <taxon>Campylobacterales</taxon>
        <taxon>Sulfurimonadaceae</taxon>
        <taxon>Sulfurimonas</taxon>
    </lineage>
</organism>
<name>A0A7M1AZX0_9BACT</name>
<evidence type="ECO:0000313" key="3">
    <source>
        <dbReference type="Proteomes" id="UP000593910"/>
    </source>
</evidence>
<dbReference type="InterPro" id="IPR004175">
    <property type="entry name" value="RNA_CPDase"/>
</dbReference>
<dbReference type="Gene3D" id="3.90.1140.10">
    <property type="entry name" value="Cyclic phosphodiesterase"/>
    <property type="match status" value="1"/>
</dbReference>
<dbReference type="SUPFAM" id="SSF55144">
    <property type="entry name" value="LigT-like"/>
    <property type="match status" value="1"/>
</dbReference>
<dbReference type="GO" id="GO:0004113">
    <property type="term" value="F:2',3'-cyclic-nucleotide 3'-phosphodiesterase activity"/>
    <property type="evidence" value="ECO:0007669"/>
    <property type="project" value="InterPro"/>
</dbReference>
<sequence length="166" mass="18830">MKPLFLALKAKLNDYEKIQSDFSKLIKGKWVPGDNLHITINYFGDKFTLEELLEKLPSLITPVPELQLSGLGYFEKNKILYIKSEVKGLTSLSEAISNEFSLPQTKEFIPHVTLMRIKSITDIKGFKEMIDNYKDEELGSVATTPELMQSEIRHPGGAVYTSLQSF</sequence>
<dbReference type="NCBIfam" id="TIGR02258">
    <property type="entry name" value="2_5_ligase"/>
    <property type="match status" value="1"/>
</dbReference>
<dbReference type="Proteomes" id="UP000593910">
    <property type="component" value="Chromosome"/>
</dbReference>
<accession>A0A7M1AZX0</accession>
<dbReference type="KEGG" id="smax:FJR03_10200"/>
<dbReference type="PANTHER" id="PTHR35561:SF1">
    <property type="entry name" value="RNA 2',3'-CYCLIC PHOSPHODIESTERASE"/>
    <property type="match status" value="1"/>
</dbReference>
<dbReference type="RefSeq" id="WP_193113409.1">
    <property type="nucleotide sequence ID" value="NZ_CP041165.1"/>
</dbReference>
<dbReference type="Pfam" id="PF13563">
    <property type="entry name" value="2_5_RNA_ligase2"/>
    <property type="match status" value="1"/>
</dbReference>
<evidence type="ECO:0000256" key="1">
    <source>
        <dbReference type="ARBA" id="ARBA00022801"/>
    </source>
</evidence>
<keyword evidence="1" id="KW-0378">Hydrolase</keyword>
<dbReference type="EMBL" id="CP041165">
    <property type="protein sequence ID" value="QOP42088.1"/>
    <property type="molecule type" value="Genomic_DNA"/>
</dbReference>
<proteinExistence type="predicted"/>
<dbReference type="AlphaFoldDB" id="A0A7M1AZX0"/>
<dbReference type="GO" id="GO:0008664">
    <property type="term" value="F:RNA 2',3'-cyclic 3'-phosphodiesterase activity"/>
    <property type="evidence" value="ECO:0007669"/>
    <property type="project" value="InterPro"/>
</dbReference>
<protein>
    <submittedName>
        <fullName evidence="2">RNA 2',3'-cyclic phosphodiesterase</fullName>
    </submittedName>
</protein>
<reference evidence="2 3" key="1">
    <citation type="submission" date="2019-06" db="EMBL/GenBank/DDBJ databases">
        <title>Sulfurimonas gotlandica sp. nov., a chemoautotrophic and psychrotolerant epsilonproteobacterium isolated from a pelagic redoxcline, and an emended description of the genus Sulfurimonas.</title>
        <authorList>
            <person name="Wang S."/>
            <person name="Jiang L."/>
            <person name="Shao Z."/>
        </authorList>
    </citation>
    <scope>NUCLEOTIDE SEQUENCE [LARGE SCALE GENOMIC DNA]</scope>
    <source>
        <strain evidence="2 3">B2</strain>
    </source>
</reference>
<dbReference type="InterPro" id="IPR009097">
    <property type="entry name" value="Cyclic_Pdiesterase"/>
</dbReference>
<dbReference type="PANTHER" id="PTHR35561">
    <property type="entry name" value="RNA 2',3'-CYCLIC PHOSPHODIESTERASE"/>
    <property type="match status" value="1"/>
</dbReference>
<evidence type="ECO:0000313" key="2">
    <source>
        <dbReference type="EMBL" id="QOP42088.1"/>
    </source>
</evidence>